<feature type="domain" description="Lysozyme inhibitor LprI-like N-terminal" evidence="2">
    <location>
        <begin position="210"/>
        <end position="278"/>
    </location>
</feature>
<reference evidence="3 4" key="1">
    <citation type="submission" date="2024-04" db="EMBL/GenBank/DDBJ databases">
        <title>Isolation and characterization of novel acetogenic strains of the genera Terrisporobacter and Acetoanaerobium.</title>
        <authorList>
            <person name="Boeer T."/>
            <person name="Schueler M.A."/>
            <person name="Lueschen A."/>
            <person name="Eysell L."/>
            <person name="Droege J."/>
            <person name="Heinemann M."/>
            <person name="Engelhardt L."/>
            <person name="Basen M."/>
            <person name="Daniel R."/>
        </authorList>
    </citation>
    <scope>NUCLEOTIDE SEQUENCE [LARGE SCALE GENOMIC DNA]</scope>
    <source>
        <strain evidence="3 4">ELB</strain>
    </source>
</reference>
<proteinExistence type="predicted"/>
<feature type="region of interest" description="Disordered" evidence="1">
    <location>
        <begin position="119"/>
        <end position="167"/>
    </location>
</feature>
<dbReference type="RefSeq" id="WP_276632794.1">
    <property type="nucleotide sequence ID" value="NZ_CP154622.1"/>
</dbReference>
<name>A0ABZ3FBI5_9FIRM</name>
<dbReference type="Proteomes" id="UP001477947">
    <property type="component" value="Chromosome"/>
</dbReference>
<protein>
    <recommendedName>
        <fullName evidence="2">Lysozyme inhibitor LprI-like N-terminal domain-containing protein</fullName>
    </recommendedName>
</protein>
<dbReference type="PROSITE" id="PS51257">
    <property type="entry name" value="PROKAR_LIPOPROTEIN"/>
    <property type="match status" value="1"/>
</dbReference>
<evidence type="ECO:0000313" key="4">
    <source>
        <dbReference type="Proteomes" id="UP001477947"/>
    </source>
</evidence>
<dbReference type="Pfam" id="PF07007">
    <property type="entry name" value="LprI"/>
    <property type="match status" value="1"/>
</dbReference>
<organism evidence="3 4">
    <name type="scientific">Terrisporobacter petrolearius</name>
    <dbReference type="NCBI Taxonomy" id="1460447"/>
    <lineage>
        <taxon>Bacteria</taxon>
        <taxon>Bacillati</taxon>
        <taxon>Bacillota</taxon>
        <taxon>Clostridia</taxon>
        <taxon>Peptostreptococcales</taxon>
        <taxon>Peptostreptococcaceae</taxon>
        <taxon>Terrisporobacter</taxon>
    </lineage>
</organism>
<sequence length="286" mass="33313">MKKIIMVLTILCLFVVGCSKKEDTSSYEKHLGDGIIAAANEEYDKAKELFSLAKDEKSNEAEAYALYNQTNNLIEAIDSKQKKHYDIAIQLCTSIEQIDSKSDIIKSAAKDLKKKCEDYKKNPSKAEKEEKKEKKEKKEKEEKKEKKEEKEAVKNQPKEESKTVKNIKSDYKNKADKAKDLAAKENGIYKYQGELIKILRSYNMKDVDSAKAVYELSDEMLNNLYKDLKTNLNKNSFKKLKKDQNRWAEEKRAKEKGLSKDKLFMYQSLATVTINRCEKFNERYYR</sequence>
<evidence type="ECO:0000259" key="2">
    <source>
        <dbReference type="Pfam" id="PF07007"/>
    </source>
</evidence>
<dbReference type="EMBL" id="CP154622">
    <property type="protein sequence ID" value="XAM41163.1"/>
    <property type="molecule type" value="Genomic_DNA"/>
</dbReference>
<evidence type="ECO:0000313" key="3">
    <source>
        <dbReference type="EMBL" id="XAM41163.1"/>
    </source>
</evidence>
<keyword evidence="4" id="KW-1185">Reference proteome</keyword>
<dbReference type="InterPro" id="IPR009739">
    <property type="entry name" value="LprI-like_N"/>
</dbReference>
<accession>A0ABZ3FBI5</accession>
<evidence type="ECO:0000256" key="1">
    <source>
        <dbReference type="SAM" id="MobiDB-lite"/>
    </source>
</evidence>
<gene>
    <name evidence="3" type="ORF">TPELB_14740</name>
</gene>